<dbReference type="PANTHER" id="PTHR43377">
    <property type="entry name" value="BILIVERDIN REDUCTASE A"/>
    <property type="match status" value="1"/>
</dbReference>
<proteinExistence type="predicted"/>
<protein>
    <submittedName>
        <fullName evidence="2">Gfo/Idh/MocA family protein</fullName>
    </submittedName>
</protein>
<sequence length="371" mass="41561">MTFCEDLFMEGAGLMSSLRGLRGSGRTEKFAVIGCQHPHISIFIEEMLELGYACAGIFEPGDLALAAQLAERYQLELAGSSKELLEEEQVQMIGSSAVNNQKLQIALDCEKYGKHLMLDKPAVVNSNGYSELEELINRGNIQIGMLLTERYRPSLYTLREFVLDGELGELISITMRKPHRLRPETRPAWHFNKQESGGIIVDLLVHDFDLLRWLTGQEIQSVQATMGKRILPQYPDFYDTAAVQTVLDGGVSAQLYADWHAPEKCWTWGDGRIFVMGTLGSAEIRLAGDPAAKLDGEEELLLVMTHEEPLRQVPLRTPSVRIVEDFLNRIEGKPHEFTHQDLLAATGATLLADEQAERVLVYSGKEHIRRG</sequence>
<comment type="caution">
    <text evidence="2">The sequence shown here is derived from an EMBL/GenBank/DDBJ whole genome shotgun (WGS) entry which is preliminary data.</text>
</comment>
<gene>
    <name evidence="2" type="ORF">ACFQ3J_25370</name>
</gene>
<dbReference type="Proteomes" id="UP001597169">
    <property type="component" value="Unassembled WGS sequence"/>
</dbReference>
<dbReference type="Pfam" id="PF22725">
    <property type="entry name" value="GFO_IDH_MocA_C3"/>
    <property type="match status" value="1"/>
</dbReference>
<reference evidence="3" key="1">
    <citation type="journal article" date="2019" name="Int. J. Syst. Evol. Microbiol.">
        <title>The Global Catalogue of Microorganisms (GCM) 10K type strain sequencing project: providing services to taxonomists for standard genome sequencing and annotation.</title>
        <authorList>
            <consortium name="The Broad Institute Genomics Platform"/>
            <consortium name="The Broad Institute Genome Sequencing Center for Infectious Disease"/>
            <person name="Wu L."/>
            <person name="Ma J."/>
        </authorList>
    </citation>
    <scope>NUCLEOTIDE SEQUENCE [LARGE SCALE GENOMIC DNA]</scope>
    <source>
        <strain evidence="3">CCUG 53519</strain>
    </source>
</reference>
<evidence type="ECO:0000259" key="1">
    <source>
        <dbReference type="Pfam" id="PF22725"/>
    </source>
</evidence>
<evidence type="ECO:0000313" key="2">
    <source>
        <dbReference type="EMBL" id="MFD1131451.1"/>
    </source>
</evidence>
<dbReference type="Gene3D" id="3.30.360.10">
    <property type="entry name" value="Dihydrodipicolinate Reductase, domain 2"/>
    <property type="match status" value="1"/>
</dbReference>
<dbReference type="RefSeq" id="WP_251584682.1">
    <property type="nucleotide sequence ID" value="NZ_JBHTKX010000010.1"/>
</dbReference>
<dbReference type="EMBL" id="JBHTKX010000010">
    <property type="protein sequence ID" value="MFD1131451.1"/>
    <property type="molecule type" value="Genomic_DNA"/>
</dbReference>
<dbReference type="PANTHER" id="PTHR43377:SF1">
    <property type="entry name" value="BILIVERDIN REDUCTASE A"/>
    <property type="match status" value="1"/>
</dbReference>
<organism evidence="2 3">
    <name type="scientific">Paenibacillus provencensis</name>
    <dbReference type="NCBI Taxonomy" id="441151"/>
    <lineage>
        <taxon>Bacteria</taxon>
        <taxon>Bacillati</taxon>
        <taxon>Bacillota</taxon>
        <taxon>Bacilli</taxon>
        <taxon>Bacillales</taxon>
        <taxon>Paenibacillaceae</taxon>
        <taxon>Paenibacillus</taxon>
    </lineage>
</organism>
<dbReference type="SUPFAM" id="SSF51735">
    <property type="entry name" value="NAD(P)-binding Rossmann-fold domains"/>
    <property type="match status" value="1"/>
</dbReference>
<feature type="domain" description="GFO/IDH/MocA-like oxidoreductase" evidence="1">
    <location>
        <begin position="157"/>
        <end position="282"/>
    </location>
</feature>
<dbReference type="SUPFAM" id="SSF55347">
    <property type="entry name" value="Glyceraldehyde-3-phosphate dehydrogenase-like, C-terminal domain"/>
    <property type="match status" value="1"/>
</dbReference>
<dbReference type="InterPro" id="IPR036291">
    <property type="entry name" value="NAD(P)-bd_dom_sf"/>
</dbReference>
<accession>A0ABW3QHR8</accession>
<dbReference type="Gene3D" id="3.40.50.720">
    <property type="entry name" value="NAD(P)-binding Rossmann-like Domain"/>
    <property type="match status" value="1"/>
</dbReference>
<dbReference type="InterPro" id="IPR055170">
    <property type="entry name" value="GFO_IDH_MocA-like_dom"/>
</dbReference>
<dbReference type="InterPro" id="IPR051450">
    <property type="entry name" value="Gfo/Idh/MocA_Oxidoreductases"/>
</dbReference>
<evidence type="ECO:0000313" key="3">
    <source>
        <dbReference type="Proteomes" id="UP001597169"/>
    </source>
</evidence>
<name>A0ABW3QHR8_9BACL</name>
<keyword evidence="3" id="KW-1185">Reference proteome</keyword>